<evidence type="ECO:0008006" key="4">
    <source>
        <dbReference type="Google" id="ProtNLM"/>
    </source>
</evidence>
<evidence type="ECO:0000313" key="2">
    <source>
        <dbReference type="EMBL" id="AMK77135.1"/>
    </source>
</evidence>
<dbReference type="STRING" id="1538553.JT25_011675"/>
<dbReference type="RefSeq" id="WP_036273881.1">
    <property type="nucleotide sequence ID" value="NZ_CP014476.1"/>
</dbReference>
<dbReference type="EMBL" id="CP014476">
    <property type="protein sequence ID" value="AMK77135.1"/>
    <property type="molecule type" value="Genomic_DNA"/>
</dbReference>
<dbReference type="KEGG" id="mdn:JT25_011675"/>
<evidence type="ECO:0000313" key="3">
    <source>
        <dbReference type="Proteomes" id="UP000030512"/>
    </source>
</evidence>
<keyword evidence="1" id="KW-0472">Membrane</keyword>
<dbReference type="OrthoDB" id="283083at2"/>
<protein>
    <recommendedName>
        <fullName evidence="4">DUF4381 domain-containing protein</fullName>
    </recommendedName>
</protein>
<dbReference type="Pfam" id="PF14316">
    <property type="entry name" value="DUF4381"/>
    <property type="match status" value="1"/>
</dbReference>
<keyword evidence="1" id="KW-0812">Transmembrane</keyword>
<reference evidence="2 3" key="1">
    <citation type="journal article" date="2015" name="Environ. Microbiol.">
        <title>Methane oxidation coupled to nitrate reduction under hypoxia by the Gammaproteobacterium Methylomonas denitrificans, sp. nov. type strain FJG1.</title>
        <authorList>
            <person name="Kits K.D."/>
            <person name="Klotz M.G."/>
            <person name="Stein L.Y."/>
        </authorList>
    </citation>
    <scope>NUCLEOTIDE SEQUENCE [LARGE SCALE GENOMIC DNA]</scope>
    <source>
        <strain evidence="2 3">FJG1</strain>
    </source>
</reference>
<organism evidence="2 3">
    <name type="scientific">Methylomonas denitrificans</name>
    <dbReference type="NCBI Taxonomy" id="1538553"/>
    <lineage>
        <taxon>Bacteria</taxon>
        <taxon>Pseudomonadati</taxon>
        <taxon>Pseudomonadota</taxon>
        <taxon>Gammaproteobacteria</taxon>
        <taxon>Methylococcales</taxon>
        <taxon>Methylococcaceae</taxon>
        <taxon>Methylomonas</taxon>
    </lineage>
</organism>
<evidence type="ECO:0000256" key="1">
    <source>
        <dbReference type="SAM" id="Phobius"/>
    </source>
</evidence>
<dbReference type="AlphaFoldDB" id="A0A126T4W6"/>
<name>A0A126T4W6_9GAMM</name>
<accession>A0A126T4W6</accession>
<proteinExistence type="predicted"/>
<dbReference type="Proteomes" id="UP000030512">
    <property type="component" value="Chromosome"/>
</dbReference>
<gene>
    <name evidence="2" type="ORF">JT25_011675</name>
</gene>
<keyword evidence="3" id="KW-1185">Reference proteome</keyword>
<dbReference type="InterPro" id="IPR025489">
    <property type="entry name" value="DUF4381"/>
</dbReference>
<sequence length="155" mass="17197">MEPLPLKDIHLPSAVAFWPPAPGWWLLAVLLPLLVFLCRYLYKRIRRQTAVKTAAKLLSGIRRDSGADARQTLAALSALLRRVAISTAPRSDAASLRGAAWLAYLDQSLPDAPFSQGPGRCLADGHYRQTPPADAELVALFELCERWLKQQAKKR</sequence>
<feature type="transmembrane region" description="Helical" evidence="1">
    <location>
        <begin position="23"/>
        <end position="42"/>
    </location>
</feature>
<keyword evidence="1" id="KW-1133">Transmembrane helix</keyword>